<proteinExistence type="predicted"/>
<protein>
    <submittedName>
        <fullName evidence="1">Uncharacterized protein</fullName>
    </submittedName>
</protein>
<evidence type="ECO:0000313" key="1">
    <source>
        <dbReference type="EMBL" id="KAI3773669.1"/>
    </source>
</evidence>
<reference evidence="1 2" key="2">
    <citation type="journal article" date="2022" name="Mol. Ecol. Resour.">
        <title>The genomes of chicory, endive, great burdock and yacon provide insights into Asteraceae paleo-polyploidization history and plant inulin production.</title>
        <authorList>
            <person name="Fan W."/>
            <person name="Wang S."/>
            <person name="Wang H."/>
            <person name="Wang A."/>
            <person name="Jiang F."/>
            <person name="Liu H."/>
            <person name="Zhao H."/>
            <person name="Xu D."/>
            <person name="Zhang Y."/>
        </authorList>
    </citation>
    <scope>NUCLEOTIDE SEQUENCE [LARGE SCALE GENOMIC DNA]</scope>
    <source>
        <strain evidence="2">cv. Yunnan</strain>
        <tissue evidence="1">Leaves</tissue>
    </source>
</reference>
<gene>
    <name evidence="1" type="ORF">L1987_48199</name>
</gene>
<name>A0ACB9FR00_9ASTR</name>
<dbReference type="Proteomes" id="UP001056120">
    <property type="component" value="Linkage Group LG16"/>
</dbReference>
<accession>A0ACB9FR00</accession>
<sequence>MDGHLFEDDLEFTSVLTLVLVGRTGNGKSATGNSIIGSKKFKSKRSSSGITSTSELKTTVLEDGRMLNVIDTPGLFDSSRDLDYLRKEIVRSIDLARDGIHAVLVVFSACNRFSDEEKAVEIVSRCGNRCVLFDNKTRNEAKKSSQVQELLSCVNKVSKNTCGEPYSNEMFAELKFESKFVEMKLKLEQASEEARASRERAEEKAKEDQKNYEEKIKKLEEELERIKQGQQGHMCASKEARVARKMAREDRKKTH</sequence>
<evidence type="ECO:0000313" key="2">
    <source>
        <dbReference type="Proteomes" id="UP001056120"/>
    </source>
</evidence>
<comment type="caution">
    <text evidence="1">The sequence shown here is derived from an EMBL/GenBank/DDBJ whole genome shotgun (WGS) entry which is preliminary data.</text>
</comment>
<dbReference type="EMBL" id="CM042033">
    <property type="protein sequence ID" value="KAI3773669.1"/>
    <property type="molecule type" value="Genomic_DNA"/>
</dbReference>
<keyword evidence="2" id="KW-1185">Reference proteome</keyword>
<organism evidence="1 2">
    <name type="scientific">Smallanthus sonchifolius</name>
    <dbReference type="NCBI Taxonomy" id="185202"/>
    <lineage>
        <taxon>Eukaryota</taxon>
        <taxon>Viridiplantae</taxon>
        <taxon>Streptophyta</taxon>
        <taxon>Embryophyta</taxon>
        <taxon>Tracheophyta</taxon>
        <taxon>Spermatophyta</taxon>
        <taxon>Magnoliopsida</taxon>
        <taxon>eudicotyledons</taxon>
        <taxon>Gunneridae</taxon>
        <taxon>Pentapetalae</taxon>
        <taxon>asterids</taxon>
        <taxon>campanulids</taxon>
        <taxon>Asterales</taxon>
        <taxon>Asteraceae</taxon>
        <taxon>Asteroideae</taxon>
        <taxon>Heliantheae alliance</taxon>
        <taxon>Millerieae</taxon>
        <taxon>Smallanthus</taxon>
    </lineage>
</organism>
<reference evidence="2" key="1">
    <citation type="journal article" date="2022" name="Mol. Ecol. Resour.">
        <title>The genomes of chicory, endive, great burdock and yacon provide insights into Asteraceae palaeo-polyploidization history and plant inulin production.</title>
        <authorList>
            <person name="Fan W."/>
            <person name="Wang S."/>
            <person name="Wang H."/>
            <person name="Wang A."/>
            <person name="Jiang F."/>
            <person name="Liu H."/>
            <person name="Zhao H."/>
            <person name="Xu D."/>
            <person name="Zhang Y."/>
        </authorList>
    </citation>
    <scope>NUCLEOTIDE SEQUENCE [LARGE SCALE GENOMIC DNA]</scope>
    <source>
        <strain evidence="2">cv. Yunnan</strain>
    </source>
</reference>